<dbReference type="Proteomes" id="UP000826462">
    <property type="component" value="Chromosome 2"/>
</dbReference>
<reference evidence="2 3" key="1">
    <citation type="submission" date="2021-07" db="EMBL/GenBank/DDBJ databases">
        <title>Paraburkholderia edwinii protects Aspergillus sp. from phenazines by acting as a toxin sponge.</title>
        <authorList>
            <person name="Dahlstrom K.M."/>
            <person name="Newman D.K."/>
        </authorList>
    </citation>
    <scope>NUCLEOTIDE SEQUENCE [LARGE SCALE GENOMIC DNA]</scope>
    <source>
        <strain evidence="2 3">Pe01</strain>
    </source>
</reference>
<dbReference type="RefSeq" id="WP_219801411.1">
    <property type="nucleotide sequence ID" value="NZ_CP080096.1"/>
</dbReference>
<protein>
    <submittedName>
        <fullName evidence="2">Uncharacterized protein</fullName>
    </submittedName>
</protein>
<proteinExistence type="predicted"/>
<accession>A0ABX8UXA6</accession>
<feature type="region of interest" description="Disordered" evidence="1">
    <location>
        <begin position="1"/>
        <end position="54"/>
    </location>
</feature>
<sequence>MNQLESGSALRSGTPVEQTGQMGNAQQNGLTPPASQSDGEPVSPSVPPPQANSVQFKAGGLATALAGTRGSDSGLRPGVLVAAHRIGYSGTGMLGNTMRGLSGIGQLLDPQSGKDPLSTALQIAKAVGNTLGYGIDFSRVDNKRATVRNYLSSPFHQDSYSFDHVPDPRQQVQLRAIRRPEQSAGPMIGQADQTALPAADKRDGESHPARRSVVPSSVKGNGHWFGIDMVALSSSVNNVTRDHQAASIATVTSDTISTAADSIATFNLKGGKPLTIAAKALSLISTTVSLAPSIGQLASDVAELIRHPDSAQAKWNVANSGVQLGGGLLAAAASFVYPPAALATLLFPNFAEVGHAIELDDAERDLRSRGLTREADAVHAKHTTAALDATPVVNWFSSFYSKSLRPDIERFELAQGNRPGKPPMGELPPSAHADRAVADYYGAALRERVHTLEAAAKDYLKQIADTAQLDSVTLISRSPQMFGWPSDGQPMRVFDRAVVLTYARQSGEVHGAFIGKERDGTFRLPVMNEGMAPATGKKNLVIQSNMLDNEKQPVRFDLAACKADSTGSFYVYDPNGYAA</sequence>
<gene>
    <name evidence="2" type="ORF">KZJ38_34055</name>
</gene>
<dbReference type="EMBL" id="CP080096">
    <property type="protein sequence ID" value="QYD71982.1"/>
    <property type="molecule type" value="Genomic_DNA"/>
</dbReference>
<feature type="compositionally biased region" description="Polar residues" evidence="1">
    <location>
        <begin position="1"/>
        <end position="38"/>
    </location>
</feature>
<keyword evidence="3" id="KW-1185">Reference proteome</keyword>
<organism evidence="2 3">
    <name type="scientific">Paraburkholderia edwinii</name>
    <dbReference type="NCBI Taxonomy" id="2861782"/>
    <lineage>
        <taxon>Bacteria</taxon>
        <taxon>Pseudomonadati</taxon>
        <taxon>Pseudomonadota</taxon>
        <taxon>Betaproteobacteria</taxon>
        <taxon>Burkholderiales</taxon>
        <taxon>Burkholderiaceae</taxon>
        <taxon>Paraburkholderia</taxon>
    </lineage>
</organism>
<feature type="compositionally biased region" description="Basic and acidic residues" evidence="1">
    <location>
        <begin position="199"/>
        <end position="208"/>
    </location>
</feature>
<evidence type="ECO:0000313" key="3">
    <source>
        <dbReference type="Proteomes" id="UP000826462"/>
    </source>
</evidence>
<feature type="region of interest" description="Disordered" evidence="1">
    <location>
        <begin position="196"/>
        <end position="215"/>
    </location>
</feature>
<evidence type="ECO:0000256" key="1">
    <source>
        <dbReference type="SAM" id="MobiDB-lite"/>
    </source>
</evidence>
<name>A0ABX8UXA6_9BURK</name>
<evidence type="ECO:0000313" key="2">
    <source>
        <dbReference type="EMBL" id="QYD71982.1"/>
    </source>
</evidence>